<dbReference type="EMBL" id="AWWV01006546">
    <property type="protein sequence ID" value="OMP00994.1"/>
    <property type="molecule type" value="Genomic_DNA"/>
</dbReference>
<gene>
    <name evidence="2" type="ORF">CCACVL1_03208</name>
</gene>
<proteinExistence type="predicted"/>
<evidence type="ECO:0000313" key="2">
    <source>
        <dbReference type="EMBL" id="OMP00994.1"/>
    </source>
</evidence>
<reference evidence="2 3" key="1">
    <citation type="submission" date="2013-09" db="EMBL/GenBank/DDBJ databases">
        <title>Corchorus capsularis genome sequencing.</title>
        <authorList>
            <person name="Alam M."/>
            <person name="Haque M.S."/>
            <person name="Islam M.S."/>
            <person name="Emdad E.M."/>
            <person name="Islam M.M."/>
            <person name="Ahmed B."/>
            <person name="Halim A."/>
            <person name="Hossen Q.M.M."/>
            <person name="Hossain M.Z."/>
            <person name="Ahmed R."/>
            <person name="Khan M.M."/>
            <person name="Islam R."/>
            <person name="Rashid M.M."/>
            <person name="Khan S.A."/>
            <person name="Rahman M.S."/>
            <person name="Alam M."/>
        </authorList>
    </citation>
    <scope>NUCLEOTIDE SEQUENCE [LARGE SCALE GENOMIC DNA]</scope>
    <source>
        <strain evidence="3">cv. CVL-1</strain>
        <tissue evidence="2">Whole seedling</tissue>
    </source>
</reference>
<accession>A0A1R3K1N3</accession>
<sequence>MARLSATQDMEEQAHSSDTT</sequence>
<dbReference type="AlphaFoldDB" id="A0A1R3K1N3"/>
<protein>
    <submittedName>
        <fullName evidence="2">Uncharacterized protein</fullName>
    </submittedName>
</protein>
<name>A0A1R3K1N3_COCAP</name>
<evidence type="ECO:0000256" key="1">
    <source>
        <dbReference type="SAM" id="MobiDB-lite"/>
    </source>
</evidence>
<comment type="caution">
    <text evidence="2">The sequence shown here is derived from an EMBL/GenBank/DDBJ whole genome shotgun (WGS) entry which is preliminary data.</text>
</comment>
<keyword evidence="3" id="KW-1185">Reference proteome</keyword>
<dbReference type="Proteomes" id="UP000188268">
    <property type="component" value="Unassembled WGS sequence"/>
</dbReference>
<evidence type="ECO:0000313" key="3">
    <source>
        <dbReference type="Proteomes" id="UP000188268"/>
    </source>
</evidence>
<organism evidence="2 3">
    <name type="scientific">Corchorus capsularis</name>
    <name type="common">Jute</name>
    <dbReference type="NCBI Taxonomy" id="210143"/>
    <lineage>
        <taxon>Eukaryota</taxon>
        <taxon>Viridiplantae</taxon>
        <taxon>Streptophyta</taxon>
        <taxon>Embryophyta</taxon>
        <taxon>Tracheophyta</taxon>
        <taxon>Spermatophyta</taxon>
        <taxon>Magnoliopsida</taxon>
        <taxon>eudicotyledons</taxon>
        <taxon>Gunneridae</taxon>
        <taxon>Pentapetalae</taxon>
        <taxon>rosids</taxon>
        <taxon>malvids</taxon>
        <taxon>Malvales</taxon>
        <taxon>Malvaceae</taxon>
        <taxon>Grewioideae</taxon>
        <taxon>Apeibeae</taxon>
        <taxon>Corchorus</taxon>
    </lineage>
</organism>
<feature type="region of interest" description="Disordered" evidence="1">
    <location>
        <begin position="1"/>
        <end position="20"/>
    </location>
</feature>